<dbReference type="AlphaFoldDB" id="Q6MNV8"/>
<gene>
    <name evidence="1" type="ordered locus">Bd1122</name>
</gene>
<dbReference type="EMBL" id="BX842649">
    <property type="protein sequence ID" value="CAE79043.1"/>
    <property type="molecule type" value="Genomic_DNA"/>
</dbReference>
<dbReference type="STRING" id="264462.Bd1122"/>
<dbReference type="Proteomes" id="UP000008080">
    <property type="component" value="Chromosome"/>
</dbReference>
<dbReference type="Gene3D" id="3.90.550.10">
    <property type="entry name" value="Spore Coat Polysaccharide Biosynthesis Protein SpsA, Chain A"/>
    <property type="match status" value="1"/>
</dbReference>
<dbReference type="InterPro" id="IPR029044">
    <property type="entry name" value="Nucleotide-diphossugar_trans"/>
</dbReference>
<evidence type="ECO:0000313" key="1">
    <source>
        <dbReference type="EMBL" id="CAE79043.1"/>
    </source>
</evidence>
<evidence type="ECO:0000313" key="2">
    <source>
        <dbReference type="Proteomes" id="UP000008080"/>
    </source>
</evidence>
<evidence type="ECO:0008006" key="3">
    <source>
        <dbReference type="Google" id="ProtNLM"/>
    </source>
</evidence>
<accession>Q6MNV8</accession>
<keyword evidence="2" id="KW-1185">Reference proteome</keyword>
<dbReference type="eggNOG" id="COG1215">
    <property type="taxonomic scope" value="Bacteria"/>
</dbReference>
<dbReference type="SUPFAM" id="SSF53448">
    <property type="entry name" value="Nucleotide-diphospho-sugar transferases"/>
    <property type="match status" value="1"/>
</dbReference>
<dbReference type="KEGG" id="bba:Bd1122"/>
<reference evidence="1 2" key="1">
    <citation type="journal article" date="2004" name="Science">
        <title>A predator unmasked: life cycle of Bdellovibrio bacteriovorus from a genomic perspective.</title>
        <authorList>
            <person name="Rendulic S."/>
            <person name="Jagtap P."/>
            <person name="Rosinus A."/>
            <person name="Eppinger M."/>
            <person name="Baar C."/>
            <person name="Lanz C."/>
            <person name="Keller H."/>
            <person name="Lambert C."/>
            <person name="Evans K.J."/>
            <person name="Goesmann A."/>
            <person name="Meyer F."/>
            <person name="Sockett R.E."/>
            <person name="Schuster S.C."/>
        </authorList>
    </citation>
    <scope>NUCLEOTIDE SEQUENCE [LARGE SCALE GENOMIC DNA]</scope>
    <source>
        <strain evidence="2">ATCC 15356 / DSM 50701 / NCIMB 9529 / HD100</strain>
    </source>
</reference>
<organism evidence="1 2">
    <name type="scientific">Bdellovibrio bacteriovorus (strain ATCC 15356 / DSM 50701 / NCIMB 9529 / HD100)</name>
    <dbReference type="NCBI Taxonomy" id="264462"/>
    <lineage>
        <taxon>Bacteria</taxon>
        <taxon>Pseudomonadati</taxon>
        <taxon>Bdellovibrionota</taxon>
        <taxon>Bdellovibrionia</taxon>
        <taxon>Bdellovibrionales</taxon>
        <taxon>Pseudobdellovibrionaceae</taxon>
        <taxon>Bdellovibrio</taxon>
    </lineage>
</organism>
<dbReference type="HOGENOM" id="CLU_1159320_0_0_7"/>
<protein>
    <recommendedName>
        <fullName evidence="3">Glycosyltransferase 2-like domain-containing protein</fullName>
    </recommendedName>
</protein>
<sequence>MLTIVKMESSVSTPHCSLIVYLEQPEMLPAYLRDLRGFFAKFPLNYEVIVVAEKGCVVPPTEGPVRILQNSKKLGRAASLWLGLKNSQAPFSAITSVDMNTPLGDYFKLLQNLMTEEGYEICWGDRYKKKDSPFLKGPHPRQQMEDSFNRILRDKFPRCPHDPLSEILLFKKAAIEKLAADHPGKFTGWYLGPQLLGGLRRQQLRVLEIPVFESGQTLPGFSLWRQRWNLFIECAFKTS</sequence>
<name>Q6MNV8_BDEBA</name>
<proteinExistence type="predicted"/>